<dbReference type="GO" id="GO:0004674">
    <property type="term" value="F:protein serine/threonine kinase activity"/>
    <property type="evidence" value="ECO:0007669"/>
    <property type="project" value="TreeGrafter"/>
</dbReference>
<dbReference type="GO" id="GO:0005524">
    <property type="term" value="F:ATP binding"/>
    <property type="evidence" value="ECO:0007669"/>
    <property type="project" value="InterPro"/>
</dbReference>
<keyword evidence="3" id="KW-1185">Reference proteome</keyword>
<dbReference type="AlphaFoldDB" id="A0A165ER78"/>
<gene>
    <name evidence="2" type="ORF">CALCODRAFT_437311</name>
</gene>
<dbReference type="Gene3D" id="1.10.510.10">
    <property type="entry name" value="Transferase(Phosphotransferase) domain 1"/>
    <property type="match status" value="1"/>
</dbReference>
<protein>
    <recommendedName>
        <fullName evidence="1">Protein kinase domain-containing protein</fullName>
    </recommendedName>
</protein>
<sequence>QLTLREAWTWSHLNHPNVVPFLGVADYKVICPGALPQLSLVSRWMAHGNIMEYTREHPSADRLPLLTDIAKGVNYLHTVPSPPIIHGDLKGVCFDKILLGPQQSNDWSRTIFWLICVKGNQLRVLLTSDWHAWSSP</sequence>
<dbReference type="OrthoDB" id="1924919at2759"/>
<dbReference type="PANTHER" id="PTHR44329">
    <property type="entry name" value="SERINE/THREONINE-PROTEIN KINASE TNNI3K-RELATED"/>
    <property type="match status" value="1"/>
</dbReference>
<accession>A0A165ER78</accession>
<feature type="non-terminal residue" evidence="2">
    <location>
        <position position="1"/>
    </location>
</feature>
<dbReference type="Pfam" id="PF07714">
    <property type="entry name" value="PK_Tyr_Ser-Thr"/>
    <property type="match status" value="1"/>
</dbReference>
<dbReference type="InterPro" id="IPR011009">
    <property type="entry name" value="Kinase-like_dom_sf"/>
</dbReference>
<evidence type="ECO:0000313" key="3">
    <source>
        <dbReference type="Proteomes" id="UP000076842"/>
    </source>
</evidence>
<proteinExistence type="predicted"/>
<reference evidence="2 3" key="1">
    <citation type="journal article" date="2016" name="Mol. Biol. Evol.">
        <title>Comparative Genomics of Early-Diverging Mushroom-Forming Fungi Provides Insights into the Origins of Lignocellulose Decay Capabilities.</title>
        <authorList>
            <person name="Nagy L.G."/>
            <person name="Riley R."/>
            <person name="Tritt A."/>
            <person name="Adam C."/>
            <person name="Daum C."/>
            <person name="Floudas D."/>
            <person name="Sun H."/>
            <person name="Yadav J.S."/>
            <person name="Pangilinan J."/>
            <person name="Larsson K.H."/>
            <person name="Matsuura K."/>
            <person name="Barry K."/>
            <person name="Labutti K."/>
            <person name="Kuo R."/>
            <person name="Ohm R.A."/>
            <person name="Bhattacharya S.S."/>
            <person name="Shirouzu T."/>
            <person name="Yoshinaga Y."/>
            <person name="Martin F.M."/>
            <person name="Grigoriev I.V."/>
            <person name="Hibbett D.S."/>
        </authorList>
    </citation>
    <scope>NUCLEOTIDE SEQUENCE [LARGE SCALE GENOMIC DNA]</scope>
    <source>
        <strain evidence="2 3">HHB12733</strain>
    </source>
</reference>
<evidence type="ECO:0000259" key="1">
    <source>
        <dbReference type="PROSITE" id="PS50011"/>
    </source>
</evidence>
<evidence type="ECO:0000313" key="2">
    <source>
        <dbReference type="EMBL" id="KZT55373.1"/>
    </source>
</evidence>
<dbReference type="EMBL" id="KV423996">
    <property type="protein sequence ID" value="KZT55373.1"/>
    <property type="molecule type" value="Genomic_DNA"/>
</dbReference>
<dbReference type="InterPro" id="IPR051681">
    <property type="entry name" value="Ser/Thr_Kinases-Pseudokinases"/>
</dbReference>
<name>A0A165ER78_9BASI</name>
<dbReference type="InParanoid" id="A0A165ER78"/>
<dbReference type="InterPro" id="IPR001245">
    <property type="entry name" value="Ser-Thr/Tyr_kinase_cat_dom"/>
</dbReference>
<dbReference type="PROSITE" id="PS50011">
    <property type="entry name" value="PROTEIN_KINASE_DOM"/>
    <property type="match status" value="1"/>
</dbReference>
<dbReference type="InterPro" id="IPR000719">
    <property type="entry name" value="Prot_kinase_dom"/>
</dbReference>
<organism evidence="2 3">
    <name type="scientific">Calocera cornea HHB12733</name>
    <dbReference type="NCBI Taxonomy" id="1353952"/>
    <lineage>
        <taxon>Eukaryota</taxon>
        <taxon>Fungi</taxon>
        <taxon>Dikarya</taxon>
        <taxon>Basidiomycota</taxon>
        <taxon>Agaricomycotina</taxon>
        <taxon>Dacrymycetes</taxon>
        <taxon>Dacrymycetales</taxon>
        <taxon>Dacrymycetaceae</taxon>
        <taxon>Calocera</taxon>
    </lineage>
</organism>
<dbReference type="STRING" id="1353952.A0A165ER78"/>
<dbReference type="SUPFAM" id="SSF56112">
    <property type="entry name" value="Protein kinase-like (PK-like)"/>
    <property type="match status" value="1"/>
</dbReference>
<feature type="domain" description="Protein kinase" evidence="1">
    <location>
        <begin position="1"/>
        <end position="136"/>
    </location>
</feature>
<dbReference type="Proteomes" id="UP000076842">
    <property type="component" value="Unassembled WGS sequence"/>
</dbReference>